<dbReference type="GO" id="GO:0005634">
    <property type="term" value="C:nucleus"/>
    <property type="evidence" value="ECO:0007669"/>
    <property type="project" value="UniProtKB-SubCell"/>
</dbReference>
<accession>A0A3M7KVC4</accession>
<sequence length="237" mass="24559">GGKRPALAFFGAAGVGGRRQPHGLLTRSTPGLRSMLSNGLGLAYDAPLLPQTAGTCSLLSFQGEEGVHGLFDFLLNEAFRAAGDEADVPLLLAPVPFLHGAMVAARPKRGGTGRLRGLLSAVPRGAAEPDPAWTVDRLVQLLGSRQPLSMACDTHPLTLALNWPGPADAAQARESKASRDVGAALVRGACSAEEGERWACRGAGQPSMGCNVLRGMEADGRGTFTGLLSSKSAEHML</sequence>
<evidence type="ECO:0000313" key="6">
    <source>
        <dbReference type="Proteomes" id="UP000279271"/>
    </source>
</evidence>
<dbReference type="AlphaFoldDB" id="A0A3M7KVC4"/>
<protein>
    <submittedName>
        <fullName evidence="5">Uncharacterized protein</fullName>
    </submittedName>
</protein>
<keyword evidence="3" id="KW-0539">Nucleus</keyword>
<organism evidence="5 6">
    <name type="scientific">Auxenochlorella protothecoides</name>
    <name type="common">Green microalga</name>
    <name type="synonym">Chlorella protothecoides</name>
    <dbReference type="NCBI Taxonomy" id="3075"/>
    <lineage>
        <taxon>Eukaryota</taxon>
        <taxon>Viridiplantae</taxon>
        <taxon>Chlorophyta</taxon>
        <taxon>core chlorophytes</taxon>
        <taxon>Trebouxiophyceae</taxon>
        <taxon>Chlorellales</taxon>
        <taxon>Chlorellaceae</taxon>
        <taxon>Auxenochlorella</taxon>
    </lineage>
</organism>
<reference evidence="6" key="1">
    <citation type="journal article" date="2018" name="Algal Res.">
        <title>Characterization of plant carbon substrate utilization by Auxenochlorella protothecoides.</title>
        <authorList>
            <person name="Vogler B.W."/>
            <person name="Starkenburg S.R."/>
            <person name="Sudasinghe N."/>
            <person name="Schambach J.Y."/>
            <person name="Rollin J.A."/>
            <person name="Pattathil S."/>
            <person name="Barry A.N."/>
        </authorList>
    </citation>
    <scope>NUCLEOTIDE SEQUENCE [LARGE SCALE GENOMIC DNA]</scope>
    <source>
        <strain evidence="6">UTEX 25</strain>
    </source>
</reference>
<evidence type="ECO:0000256" key="1">
    <source>
        <dbReference type="ARBA" id="ARBA00004123"/>
    </source>
</evidence>
<proteinExistence type="inferred from homology"/>
<dbReference type="PANTHER" id="PTHR12972:SF0">
    <property type="entry name" value="PROTEIN DOWNSTREAM NEIGHBOR OF SON"/>
    <property type="match status" value="1"/>
</dbReference>
<comment type="caution">
    <text evidence="5">The sequence shown here is derived from an EMBL/GenBank/DDBJ whole genome shotgun (WGS) entry which is preliminary data.</text>
</comment>
<comment type="subcellular location">
    <subcellularLocation>
        <location evidence="1">Nucleus</location>
    </subcellularLocation>
</comment>
<feature type="non-terminal residue" evidence="5">
    <location>
        <position position="1"/>
    </location>
</feature>
<name>A0A3M7KVC4_AUXPR</name>
<evidence type="ECO:0000256" key="2">
    <source>
        <dbReference type="ARBA" id="ARBA00022473"/>
    </source>
</evidence>
<evidence type="ECO:0000313" key="5">
    <source>
        <dbReference type="EMBL" id="RMZ54498.1"/>
    </source>
</evidence>
<keyword evidence="2" id="KW-0217">Developmental protein</keyword>
<evidence type="ECO:0000256" key="3">
    <source>
        <dbReference type="ARBA" id="ARBA00023242"/>
    </source>
</evidence>
<dbReference type="EMBL" id="QOKY01000179">
    <property type="protein sequence ID" value="RMZ54498.1"/>
    <property type="molecule type" value="Genomic_DNA"/>
</dbReference>
<gene>
    <name evidence="5" type="ORF">APUTEX25_002074</name>
</gene>
<comment type="similarity">
    <text evidence="4">Belongs to the DONSON family.</text>
</comment>
<dbReference type="PANTHER" id="PTHR12972">
    <property type="entry name" value="DOWNSTREAM NEIGHBOR OF SON"/>
    <property type="match status" value="1"/>
</dbReference>
<dbReference type="Proteomes" id="UP000279271">
    <property type="component" value="Unassembled WGS sequence"/>
</dbReference>
<evidence type="ECO:0000256" key="4">
    <source>
        <dbReference type="ARBA" id="ARBA00025806"/>
    </source>
</evidence>
<dbReference type="GO" id="GO:0033260">
    <property type="term" value="P:nuclear DNA replication"/>
    <property type="evidence" value="ECO:0007669"/>
    <property type="project" value="TreeGrafter"/>
</dbReference>
<dbReference type="InterPro" id="IPR024861">
    <property type="entry name" value="Donson"/>
</dbReference>